<keyword evidence="3 6" id="KW-1133">Transmembrane helix</keyword>
<evidence type="ECO:0000256" key="3">
    <source>
        <dbReference type="ARBA" id="ARBA00022989"/>
    </source>
</evidence>
<keyword evidence="4 6" id="KW-0472">Membrane</keyword>
<evidence type="ECO:0000256" key="4">
    <source>
        <dbReference type="ARBA" id="ARBA00023136"/>
    </source>
</evidence>
<organism evidence="8 9">
    <name type="scientific">Putridiphycobacter roseus</name>
    <dbReference type="NCBI Taxonomy" id="2219161"/>
    <lineage>
        <taxon>Bacteria</taxon>
        <taxon>Pseudomonadati</taxon>
        <taxon>Bacteroidota</taxon>
        <taxon>Flavobacteriia</taxon>
        <taxon>Flavobacteriales</taxon>
        <taxon>Crocinitomicaceae</taxon>
        <taxon>Putridiphycobacter</taxon>
    </lineage>
</organism>
<keyword evidence="9" id="KW-1185">Reference proteome</keyword>
<dbReference type="PANTHER" id="PTHR36985:SF1">
    <property type="entry name" value="TRANSLOCATION AND ASSEMBLY MODULE SUBUNIT TAMB"/>
    <property type="match status" value="1"/>
</dbReference>
<evidence type="ECO:0000259" key="7">
    <source>
        <dbReference type="Pfam" id="PF04357"/>
    </source>
</evidence>
<dbReference type="GO" id="GO:0009306">
    <property type="term" value="P:protein secretion"/>
    <property type="evidence" value="ECO:0007669"/>
    <property type="project" value="InterPro"/>
</dbReference>
<dbReference type="RefSeq" id="WP_111064110.1">
    <property type="nucleotide sequence ID" value="NZ_JBHUCU010000037.1"/>
</dbReference>
<name>A0A2W1NAA5_9FLAO</name>
<feature type="transmembrane region" description="Helical" evidence="6">
    <location>
        <begin position="7"/>
        <end position="29"/>
    </location>
</feature>
<dbReference type="Pfam" id="PF04357">
    <property type="entry name" value="TamB"/>
    <property type="match status" value="1"/>
</dbReference>
<evidence type="ECO:0000256" key="5">
    <source>
        <dbReference type="SAM" id="MobiDB-lite"/>
    </source>
</evidence>
<protein>
    <recommendedName>
        <fullName evidence="7">Translocation and assembly module TamB C-terminal domain-containing protein</fullName>
    </recommendedName>
</protein>
<dbReference type="InterPro" id="IPR007452">
    <property type="entry name" value="TamB_C"/>
</dbReference>
<evidence type="ECO:0000256" key="2">
    <source>
        <dbReference type="ARBA" id="ARBA00022692"/>
    </source>
</evidence>
<evidence type="ECO:0000256" key="1">
    <source>
        <dbReference type="ARBA" id="ARBA00004167"/>
    </source>
</evidence>
<keyword evidence="2 6" id="KW-0812">Transmembrane</keyword>
<feature type="region of interest" description="Disordered" evidence="5">
    <location>
        <begin position="1478"/>
        <end position="1507"/>
    </location>
</feature>
<evidence type="ECO:0000313" key="9">
    <source>
        <dbReference type="Proteomes" id="UP000249248"/>
    </source>
</evidence>
<feature type="domain" description="Translocation and assembly module TamB C-terminal" evidence="7">
    <location>
        <begin position="1051"/>
        <end position="1458"/>
    </location>
</feature>
<dbReference type="OrthoDB" id="680700at2"/>
<gene>
    <name evidence="8" type="ORF">DNU06_13940</name>
</gene>
<reference evidence="8 9" key="1">
    <citation type="submission" date="2018-06" db="EMBL/GenBank/DDBJ databases">
        <title>The draft genome sequence of Crocinitomix sp. SM1701.</title>
        <authorList>
            <person name="Zhang X."/>
        </authorList>
    </citation>
    <scope>NUCLEOTIDE SEQUENCE [LARGE SCALE GENOMIC DNA]</scope>
    <source>
        <strain evidence="8 9">SM1701</strain>
    </source>
</reference>
<evidence type="ECO:0000256" key="6">
    <source>
        <dbReference type="SAM" id="Phobius"/>
    </source>
</evidence>
<dbReference type="Proteomes" id="UP000249248">
    <property type="component" value="Unassembled WGS sequence"/>
</dbReference>
<evidence type="ECO:0000313" key="8">
    <source>
        <dbReference type="EMBL" id="PZE16225.1"/>
    </source>
</evidence>
<comment type="caution">
    <text evidence="8">The sequence shown here is derived from an EMBL/GenBank/DDBJ whole genome shotgun (WGS) entry which is preliminary data.</text>
</comment>
<dbReference type="EMBL" id="QKSB01000010">
    <property type="protein sequence ID" value="PZE16225.1"/>
    <property type="molecule type" value="Genomic_DNA"/>
</dbReference>
<accession>A0A2W1NAA5</accession>
<dbReference type="PANTHER" id="PTHR36985">
    <property type="entry name" value="TRANSLOCATION AND ASSEMBLY MODULE SUBUNIT TAMB"/>
    <property type="match status" value="1"/>
</dbReference>
<sequence length="1507" mass="169059">MKIGKGIVSFGLLLIEILLIVLFLVAFLIRTSTFQTFLARELTTYLSDELASKIAIDKVDILFFDRLDLEGIFVEDKNKDTLLSAEVVRVVIGDWDFKRKYIEIDKVLLGGAHVHLNKQQGDSTFNFQHLVDYFATEKKDTSTTNFSVAVKTIALQDVNFKMDNFNDSALVYGVDYSHLNIQNLNGAFNDFSFEGDTIKTHIEGLRFTDQSGLVLNNLSTDVLYSPEIIGLNNLNLALEKTLLQAAYFELKTPNGAVDFSDFLNQVYFNAKLQNSVVNLKDLSYFVPQIKGMTDDVKIVNAKVTGVVNGMRIRDADIRMLASTILQGNFQIPNLNDLNSAFLDENISLFQTSIADIESVNLSPFIAGDGKIELASNIKKLHKIQLKNGHFTGFITDFVVDGVIQTGLGNLYSENGLKFKKRADGQYYYQGALDKELAKDLIVEGFDLGALTGNVNLGKINGYLQVLPESHGFSLDEIDLLFNGRLQNIVMNGYEYENISIKKGRFHAERFTGEIDIEDDNLALNYNGYVDFKKELSFNFDVRVDSSYLTKLKLLNGNEGTNLKTKIHVNLTGNSLENIHGDLSISSIDYFDGNKRLSLDNVTMQINRTPTADHVAVESDYVSLHLDGQFNFEYIYPILKNQIARLVPNLLEIEPIPLEVLENFTLQLDLKDINPILSFFDENYYLQPNTQIDLETNSLAGTSKMIIASKELSFEGRTFEKVKLTSTIDSTQAVLDYKIGKIFLTDSLLVDSFSFFSNIQNNTLNTKLGWIENNKIKSAFFEIETVLAENKDIISVFAPSYFHLQDEKWGILDQAVVLWNPEYIEIKNLDINSGNHFVKLNGKVSENPEDWLNINVKDFDLSSLNSFTGETVKLDGLLNLDGGLSDVYDNIKVVTNSNINTLAINDELVGDINLSGKWNKGNNALAVNGDLTRKGIKSFDFDGLYYIERENNNLDVNLKFEHTDIGFLNAFSDPELYTNIRGSLDGSLKVKGELDNPIIIGDLTVEPTSVNVPMFNVDYTIAGLINFNRGEIIADYLEITDQIGNKGIGMMQVYHKKYSDWNYDVTLDLEDPSLTRTFLAMNTFYKEGDVYYGKAFITGNVNIFGYDDLTEITVDIKTQKGTNLTLPLYGTSEIEDGGFVKFYSADTADQNTALVKLERLGMTLQMNFDVTEQAKVNIVFDPILNDKIEAQGIGQIEMNMDNYGDISMFGKYKITKGVYHFNMKNVVKEDFEIMDGSTVVWTQSPYDANIDIKTRFKRTADISDIISSDLNQSSTNELVYGYLNLTNTLMSPELKLDIEAPDAKDDAKSALSQITGIEDDLYKQFFSLLIFKKFIPVEGSLAASGNVTEDLVNQQINAVLGQIGDNYNLNSDIGTDHAELGFSTSFLDDRLKMTTSVGVISSEEGDDKASNIVGDVNVEYELNKDGTFSVNVFNESNEIANQDRGAFTQGFGLSYQESFNSSRDFKLWQGILNIFRNKENKQQKKKGSNGRKVPVVENFKPAVLPEKK</sequence>
<comment type="subcellular location">
    <subcellularLocation>
        <location evidence="1">Membrane</location>
        <topology evidence="1">Single-pass membrane protein</topology>
    </subcellularLocation>
</comment>
<proteinExistence type="predicted"/>
<dbReference type="GO" id="GO:0005886">
    <property type="term" value="C:plasma membrane"/>
    <property type="evidence" value="ECO:0007669"/>
    <property type="project" value="InterPro"/>
</dbReference>